<dbReference type="GO" id="GO:0070492">
    <property type="term" value="F:oligosaccharide binding"/>
    <property type="evidence" value="ECO:0007669"/>
    <property type="project" value="Ensembl"/>
</dbReference>
<dbReference type="SMART" id="SM00034">
    <property type="entry name" value="CLECT"/>
    <property type="match status" value="1"/>
</dbReference>
<dbReference type="GO" id="GO:0042834">
    <property type="term" value="F:peptidoglycan binding"/>
    <property type="evidence" value="ECO:0007669"/>
    <property type="project" value="Ensembl"/>
</dbReference>
<evidence type="ECO:0000313" key="8">
    <source>
        <dbReference type="Proteomes" id="UP000008225"/>
    </source>
</evidence>
<dbReference type="AlphaFoldDB" id="A0A5F4WL01"/>
<dbReference type="PRINTS" id="PR01504">
    <property type="entry name" value="PNCREATITSAP"/>
</dbReference>
<dbReference type="Proteomes" id="UP000008225">
    <property type="component" value="Chromosome 14"/>
</dbReference>
<dbReference type="GO" id="GO:0061844">
    <property type="term" value="P:antimicrobial humoral immune response mediated by antimicrobial peptide"/>
    <property type="evidence" value="ECO:0007669"/>
    <property type="project" value="Ensembl"/>
</dbReference>
<dbReference type="GeneTree" id="ENSGT00940000162300"/>
<dbReference type="Pfam" id="PF00059">
    <property type="entry name" value="Lectin_C"/>
    <property type="match status" value="1"/>
</dbReference>
<comment type="subcellular location">
    <subcellularLocation>
        <location evidence="1">Secreted</location>
    </subcellularLocation>
</comment>
<dbReference type="InterPro" id="IPR016186">
    <property type="entry name" value="C-type_lectin-like/link_sf"/>
</dbReference>
<evidence type="ECO:0000256" key="4">
    <source>
        <dbReference type="ARBA" id="ARBA00023157"/>
    </source>
</evidence>
<dbReference type="FunFam" id="3.10.100.10:FF:000015">
    <property type="entry name" value="C-type lectin Cal"/>
    <property type="match status" value="1"/>
</dbReference>
<reference evidence="7" key="3">
    <citation type="submission" date="2025-09" db="UniProtKB">
        <authorList>
            <consortium name="Ensembl"/>
        </authorList>
    </citation>
    <scope>IDENTIFICATION</scope>
</reference>
<name>A0A5F4WL01_CALJA</name>
<keyword evidence="3" id="KW-0430">Lectin</keyword>
<reference evidence="7" key="1">
    <citation type="submission" date="2009-03" db="EMBL/GenBank/DDBJ databases">
        <authorList>
            <person name="Warren W."/>
            <person name="Ye L."/>
            <person name="Minx P."/>
            <person name="Worley K."/>
            <person name="Gibbs R."/>
            <person name="Wilson R.K."/>
        </authorList>
    </citation>
    <scope>NUCLEOTIDE SEQUENCE [LARGE SCALE GENOMIC DNA]</scope>
</reference>
<evidence type="ECO:0000256" key="1">
    <source>
        <dbReference type="ARBA" id="ARBA00004613"/>
    </source>
</evidence>
<evidence type="ECO:0000259" key="6">
    <source>
        <dbReference type="PROSITE" id="PS50041"/>
    </source>
</evidence>
<accession>A0A5F4WL01</accession>
<dbReference type="Ensembl" id="ENSCJAT00000105670.2">
    <property type="protein sequence ID" value="ENSCJAP00000078394.2"/>
    <property type="gene ID" value="ENSCJAG00000017063.5"/>
</dbReference>
<keyword evidence="4" id="KW-1015">Disulfide bond</keyword>
<evidence type="ECO:0000313" key="7">
    <source>
        <dbReference type="Ensembl" id="ENSCJAP00000078394.2"/>
    </source>
</evidence>
<dbReference type="InterPro" id="IPR016187">
    <property type="entry name" value="CTDL_fold"/>
</dbReference>
<dbReference type="PANTHER" id="PTHR22803">
    <property type="entry name" value="MANNOSE, PHOSPHOLIPASE, LECTIN RECEPTOR RELATED"/>
    <property type="match status" value="1"/>
</dbReference>
<keyword evidence="2" id="KW-0964">Secreted</keyword>
<dbReference type="Gene3D" id="3.10.100.10">
    <property type="entry name" value="Mannose-Binding Protein A, subunit A"/>
    <property type="match status" value="1"/>
</dbReference>
<feature type="domain" description="C-type lectin" evidence="6">
    <location>
        <begin position="65"/>
        <end position="178"/>
    </location>
</feature>
<evidence type="ECO:0000256" key="2">
    <source>
        <dbReference type="ARBA" id="ARBA00022525"/>
    </source>
</evidence>
<organism evidence="7 8">
    <name type="scientific">Callithrix jacchus</name>
    <name type="common">White-tufted-ear marmoset</name>
    <name type="synonym">Simia Jacchus</name>
    <dbReference type="NCBI Taxonomy" id="9483"/>
    <lineage>
        <taxon>Eukaryota</taxon>
        <taxon>Metazoa</taxon>
        <taxon>Chordata</taxon>
        <taxon>Craniata</taxon>
        <taxon>Vertebrata</taxon>
        <taxon>Euteleostomi</taxon>
        <taxon>Mammalia</taxon>
        <taxon>Eutheria</taxon>
        <taxon>Euarchontoglires</taxon>
        <taxon>Primates</taxon>
        <taxon>Haplorrhini</taxon>
        <taxon>Platyrrhini</taxon>
        <taxon>Cebidae</taxon>
        <taxon>Callitrichinae</taxon>
        <taxon>Callithrix</taxon>
        <taxon>Callithrix</taxon>
    </lineage>
</organism>
<gene>
    <name evidence="7" type="primary">REG3G</name>
</gene>
<dbReference type="InterPro" id="IPR001304">
    <property type="entry name" value="C-type_lectin-like"/>
</dbReference>
<protein>
    <submittedName>
        <fullName evidence="7">Rerating family member 3 gamma</fullName>
    </submittedName>
</protein>
<keyword evidence="8" id="KW-1185">Reference proteome</keyword>
<reference evidence="7" key="2">
    <citation type="submission" date="2025-08" db="UniProtKB">
        <authorList>
            <consortium name="Ensembl"/>
        </authorList>
    </citation>
    <scope>IDENTIFICATION</scope>
</reference>
<dbReference type="STRING" id="9483.ENSCJAP00000078394"/>
<dbReference type="GO" id="GO:0005576">
    <property type="term" value="C:extracellular region"/>
    <property type="evidence" value="ECO:0007669"/>
    <property type="project" value="UniProtKB-SubCell"/>
</dbReference>
<dbReference type="InParanoid" id="A0A5F4WL01"/>
<dbReference type="Bgee" id="ENSCJAG00000017063">
    <property type="expression patterns" value="Expressed in liver"/>
</dbReference>
<proteinExistence type="predicted"/>
<sequence>MRKDVGESGMQSSSPRTGLGIPQGALPPQSPLFILPYPSSSTAGEDPQQELPSPRISCPKGSKAYGSHCYALFTSPKSWIDADLACQKRPSGNLVSVLSGAEGSFVSSLVKSVNHGYFYVWIGLHDPTQGAELGGDGWEWSSTDVMNYFAWEKNPSTITNPGHCGSLSRSTGKTQKSCLFPALSTPFLALTFTKSFPDRKCSVDVSSPISSNLCFL</sequence>
<dbReference type="FunCoup" id="A0A5F4WL01">
    <property type="interactions" value="42"/>
</dbReference>
<evidence type="ECO:0000256" key="5">
    <source>
        <dbReference type="SAM" id="MobiDB-lite"/>
    </source>
</evidence>
<dbReference type="SUPFAM" id="SSF56436">
    <property type="entry name" value="C-type lectin-like"/>
    <property type="match status" value="1"/>
</dbReference>
<dbReference type="InterPro" id="IPR050111">
    <property type="entry name" value="C-type_lectin/snaclec_domain"/>
</dbReference>
<feature type="region of interest" description="Disordered" evidence="5">
    <location>
        <begin position="1"/>
        <end position="55"/>
    </location>
</feature>
<evidence type="ECO:0000256" key="3">
    <source>
        <dbReference type="ARBA" id="ARBA00022734"/>
    </source>
</evidence>
<dbReference type="PROSITE" id="PS50041">
    <property type="entry name" value="C_TYPE_LECTIN_2"/>
    <property type="match status" value="1"/>
</dbReference>